<dbReference type="EC" id="2.1.1.297" evidence="5"/>
<dbReference type="InterPro" id="IPR040758">
    <property type="entry name" value="PrmC_N"/>
</dbReference>
<dbReference type="HAMAP" id="MF_02126">
    <property type="entry name" value="RF_methyltr_PrmC"/>
    <property type="match status" value="1"/>
</dbReference>
<organism evidence="8 9">
    <name type="scientific">Yanghanlia caeni</name>
    <dbReference type="NCBI Taxonomy" id="3064283"/>
    <lineage>
        <taxon>Bacteria</taxon>
        <taxon>Pseudomonadati</taxon>
        <taxon>Pseudomonadota</taxon>
        <taxon>Betaproteobacteria</taxon>
        <taxon>Burkholderiales</taxon>
        <taxon>Alcaligenaceae</taxon>
        <taxon>Yanghanlia</taxon>
    </lineage>
</organism>
<dbReference type="NCBIfam" id="TIGR00536">
    <property type="entry name" value="hemK_fam"/>
    <property type="match status" value="1"/>
</dbReference>
<dbReference type="NCBIfam" id="TIGR03534">
    <property type="entry name" value="RF_mod_PrmC"/>
    <property type="match status" value="1"/>
</dbReference>
<dbReference type="PANTHER" id="PTHR18895">
    <property type="entry name" value="HEMK METHYLTRANSFERASE"/>
    <property type="match status" value="1"/>
</dbReference>
<keyword evidence="1 5" id="KW-0489">Methyltransferase</keyword>
<name>A0ABU1D8M3_9BURK</name>
<dbReference type="InterPro" id="IPR029063">
    <property type="entry name" value="SAM-dependent_MTases_sf"/>
</dbReference>
<comment type="function">
    <text evidence="5">Methylates the class 1 translation termination release factors RF1/PrfA and RF2/PrfB on the glutamine residue of the universally conserved GGQ motif.</text>
</comment>
<evidence type="ECO:0000256" key="1">
    <source>
        <dbReference type="ARBA" id="ARBA00022603"/>
    </source>
</evidence>
<dbReference type="Proteomes" id="UP001232156">
    <property type="component" value="Unassembled WGS sequence"/>
</dbReference>
<feature type="binding site" evidence="5">
    <location>
        <position position="178"/>
    </location>
    <ligand>
        <name>S-adenosyl-L-methionine</name>
        <dbReference type="ChEBI" id="CHEBI:59789"/>
    </ligand>
</feature>
<feature type="domain" description="Release factor glutamine methyltransferase N-terminal" evidence="7">
    <location>
        <begin position="5"/>
        <end position="67"/>
    </location>
</feature>
<dbReference type="Pfam" id="PF05175">
    <property type="entry name" value="MTS"/>
    <property type="match status" value="1"/>
</dbReference>
<gene>
    <name evidence="5 8" type="primary">prmC</name>
    <name evidence="8" type="ORF">Q8947_12430</name>
</gene>
<reference evidence="8 9" key="1">
    <citation type="submission" date="2023-08" db="EMBL/GenBank/DDBJ databases">
        <title>Alcaligenaceae gen. nov., a novel taxon isolated from the sludge of Yixing Pesticide Factory.</title>
        <authorList>
            <person name="Ruan L."/>
        </authorList>
    </citation>
    <scope>NUCLEOTIDE SEQUENCE [LARGE SCALE GENOMIC DNA]</scope>
    <source>
        <strain evidence="8 9">LG-2</strain>
    </source>
</reference>
<feature type="binding site" evidence="5">
    <location>
        <position position="135"/>
    </location>
    <ligand>
        <name>S-adenosyl-L-methionine</name>
        <dbReference type="ChEBI" id="CHEBI:59789"/>
    </ligand>
</feature>
<comment type="caution">
    <text evidence="8">The sequence shown here is derived from an EMBL/GenBank/DDBJ whole genome shotgun (WGS) entry which is preliminary data.</text>
</comment>
<sequence length="270" mass="29060">MATLRSLLHESALPPLEARMLWQHVLGVSRAWLIAHDDQVIDPEKVQVYRALEARRLAGEPMAYILGVREFMGHEFQVTPDVLIPRPETELLVEMAVELLSGCADADVLDLGTGSGAIAVSIALACPQARVVATDVSAGALEVARYNARALGAAVEFHQGSWYEALPGGKVFDLIVSNPPYIPMDDPHLVQGDLRFEPPAALTDGHDGLDAYREIVAGAPARLKSGASLYVEHGWNQAQAVCTLLRQAGFRSVHSLPDLAGILRISGGHL</sequence>
<dbReference type="InterPro" id="IPR007848">
    <property type="entry name" value="Small_mtfrase_dom"/>
</dbReference>
<dbReference type="InterPro" id="IPR050320">
    <property type="entry name" value="N5-glutamine_MTase"/>
</dbReference>
<dbReference type="Gene3D" id="1.10.8.10">
    <property type="entry name" value="DNA helicase RuvA subunit, C-terminal domain"/>
    <property type="match status" value="1"/>
</dbReference>
<dbReference type="Gene3D" id="3.40.50.150">
    <property type="entry name" value="Vaccinia Virus protein VP39"/>
    <property type="match status" value="1"/>
</dbReference>
<evidence type="ECO:0000256" key="3">
    <source>
        <dbReference type="ARBA" id="ARBA00022691"/>
    </source>
</evidence>
<dbReference type="Pfam" id="PF17827">
    <property type="entry name" value="PrmC_N"/>
    <property type="match status" value="1"/>
</dbReference>
<feature type="binding site" evidence="5">
    <location>
        <position position="162"/>
    </location>
    <ligand>
        <name>S-adenosyl-L-methionine</name>
        <dbReference type="ChEBI" id="CHEBI:59789"/>
    </ligand>
</feature>
<keyword evidence="9" id="KW-1185">Reference proteome</keyword>
<dbReference type="RefSeq" id="WP_347287455.1">
    <property type="nucleotide sequence ID" value="NZ_JAUZQE010000036.1"/>
</dbReference>
<protein>
    <recommendedName>
        <fullName evidence="5">Release factor glutamine methyltransferase</fullName>
        <shortName evidence="5">RF MTase</shortName>
        <ecNumber evidence="5">2.1.1.297</ecNumber>
    </recommendedName>
    <alternativeName>
        <fullName evidence="5">N5-glutamine methyltransferase PrmC</fullName>
    </alternativeName>
    <alternativeName>
        <fullName evidence="5">Protein-(glutamine-N5) MTase PrmC</fullName>
    </alternativeName>
    <alternativeName>
        <fullName evidence="5">Protein-glutamine N-methyltransferase PrmC</fullName>
    </alternativeName>
</protein>
<evidence type="ECO:0000313" key="9">
    <source>
        <dbReference type="Proteomes" id="UP001232156"/>
    </source>
</evidence>
<dbReference type="InterPro" id="IPR004556">
    <property type="entry name" value="HemK-like"/>
</dbReference>
<comment type="similarity">
    <text evidence="5">Belongs to the protein N5-glutamine methyltransferase family. PrmC subfamily.</text>
</comment>
<dbReference type="InterPro" id="IPR002052">
    <property type="entry name" value="DNA_methylase_N6_adenine_CS"/>
</dbReference>
<dbReference type="PROSITE" id="PS00092">
    <property type="entry name" value="N6_MTASE"/>
    <property type="match status" value="1"/>
</dbReference>
<proteinExistence type="inferred from homology"/>
<evidence type="ECO:0000256" key="5">
    <source>
        <dbReference type="HAMAP-Rule" id="MF_02126"/>
    </source>
</evidence>
<evidence type="ECO:0000256" key="4">
    <source>
        <dbReference type="ARBA" id="ARBA00048391"/>
    </source>
</evidence>
<evidence type="ECO:0000256" key="2">
    <source>
        <dbReference type="ARBA" id="ARBA00022679"/>
    </source>
</evidence>
<dbReference type="CDD" id="cd02440">
    <property type="entry name" value="AdoMet_MTases"/>
    <property type="match status" value="1"/>
</dbReference>
<dbReference type="InterPro" id="IPR019874">
    <property type="entry name" value="RF_methyltr_PrmC"/>
</dbReference>
<accession>A0ABU1D8M3</accession>
<comment type="catalytic activity">
    <reaction evidence="4 5">
        <text>L-glutaminyl-[peptide chain release factor] + S-adenosyl-L-methionine = N(5)-methyl-L-glutaminyl-[peptide chain release factor] + S-adenosyl-L-homocysteine + H(+)</text>
        <dbReference type="Rhea" id="RHEA:42896"/>
        <dbReference type="Rhea" id="RHEA-COMP:10271"/>
        <dbReference type="Rhea" id="RHEA-COMP:10272"/>
        <dbReference type="ChEBI" id="CHEBI:15378"/>
        <dbReference type="ChEBI" id="CHEBI:30011"/>
        <dbReference type="ChEBI" id="CHEBI:57856"/>
        <dbReference type="ChEBI" id="CHEBI:59789"/>
        <dbReference type="ChEBI" id="CHEBI:61891"/>
        <dbReference type="EC" id="2.1.1.297"/>
    </reaction>
</comment>
<dbReference type="EMBL" id="JAUZQE010000036">
    <property type="protein sequence ID" value="MDR4126785.1"/>
    <property type="molecule type" value="Genomic_DNA"/>
</dbReference>
<feature type="domain" description="Methyltransferase small" evidence="6">
    <location>
        <begin position="92"/>
        <end position="181"/>
    </location>
</feature>
<dbReference type="GO" id="GO:0032259">
    <property type="term" value="P:methylation"/>
    <property type="evidence" value="ECO:0007669"/>
    <property type="project" value="UniProtKB-KW"/>
</dbReference>
<keyword evidence="3 5" id="KW-0949">S-adenosyl-L-methionine</keyword>
<dbReference type="PANTHER" id="PTHR18895:SF74">
    <property type="entry name" value="MTRF1L RELEASE FACTOR GLUTAMINE METHYLTRANSFERASE"/>
    <property type="match status" value="1"/>
</dbReference>
<evidence type="ECO:0000259" key="6">
    <source>
        <dbReference type="Pfam" id="PF05175"/>
    </source>
</evidence>
<keyword evidence="2 5" id="KW-0808">Transferase</keyword>
<evidence type="ECO:0000313" key="8">
    <source>
        <dbReference type="EMBL" id="MDR4126785.1"/>
    </source>
</evidence>
<feature type="binding site" evidence="5">
    <location>
        <begin position="178"/>
        <end position="181"/>
    </location>
    <ligand>
        <name>substrate</name>
    </ligand>
</feature>
<dbReference type="SUPFAM" id="SSF53335">
    <property type="entry name" value="S-adenosyl-L-methionine-dependent methyltransferases"/>
    <property type="match status" value="1"/>
</dbReference>
<dbReference type="GO" id="GO:0102559">
    <property type="term" value="F:peptide chain release factor N(5)-glutamine methyltransferase activity"/>
    <property type="evidence" value="ECO:0007669"/>
    <property type="project" value="UniProtKB-EC"/>
</dbReference>
<feature type="binding site" evidence="5">
    <location>
        <begin position="112"/>
        <end position="116"/>
    </location>
    <ligand>
        <name>S-adenosyl-L-methionine</name>
        <dbReference type="ChEBI" id="CHEBI:59789"/>
    </ligand>
</feature>
<evidence type="ECO:0000259" key="7">
    <source>
        <dbReference type="Pfam" id="PF17827"/>
    </source>
</evidence>